<accession>A0ABZ2C717</accession>
<dbReference type="EC" id="1.14.-.-" evidence="3"/>
<gene>
    <name evidence="3" type="ORF">R4Z09_18655</name>
</gene>
<proteinExistence type="inferred from homology"/>
<dbReference type="EMBL" id="CP137640">
    <property type="protein sequence ID" value="WVX79319.1"/>
    <property type="molecule type" value="Genomic_DNA"/>
</dbReference>
<evidence type="ECO:0000256" key="2">
    <source>
        <dbReference type="ARBA" id="ARBA00023002"/>
    </source>
</evidence>
<comment type="similarity">
    <text evidence="1">Belongs to the bacterial ring-hydroxylating dioxygenase beta subunit family.</text>
</comment>
<evidence type="ECO:0000313" key="3">
    <source>
        <dbReference type="EMBL" id="WVX79319.1"/>
    </source>
</evidence>
<dbReference type="SUPFAM" id="SSF54427">
    <property type="entry name" value="NTF2-like"/>
    <property type="match status" value="1"/>
</dbReference>
<evidence type="ECO:0000256" key="1">
    <source>
        <dbReference type="ARBA" id="ARBA00009570"/>
    </source>
</evidence>
<dbReference type="PANTHER" id="PTHR41534:SF2">
    <property type="entry name" value="3-PHENYLPROPIONATE_CINNAMIC ACID DIOXYGENASE SUBUNIT BETA"/>
    <property type="match status" value="1"/>
</dbReference>
<dbReference type="Proteomes" id="UP001357223">
    <property type="component" value="Chromosome"/>
</dbReference>
<dbReference type="Gene3D" id="3.10.450.50">
    <property type="match status" value="1"/>
</dbReference>
<organism evidence="3 4">
    <name type="scientific">Niallia oryzisoli</name>
    <dbReference type="NCBI Taxonomy" id="1737571"/>
    <lineage>
        <taxon>Bacteria</taxon>
        <taxon>Bacillati</taxon>
        <taxon>Bacillota</taxon>
        <taxon>Bacilli</taxon>
        <taxon>Bacillales</taxon>
        <taxon>Bacillaceae</taxon>
        <taxon>Niallia</taxon>
    </lineage>
</organism>
<protein>
    <submittedName>
        <fullName evidence="3">Aromatic-ring-hydroxylating dioxygenase subunit beta</fullName>
        <ecNumber evidence="3">1.14.-.-</ecNumber>
    </submittedName>
</protein>
<sequence length="163" mass="18892">MSVASTVSKDLVEAFLYEEADLLDDWKLIEWSELFTEDGTYLVPSTDIPDGDHETDLFLIADDHHRLVQRAKRLLKKEAHVEYPHSTTRHMYTNIRVHDTIDGVTNVTCNFSTYRIKREFMDNYVGQIKYKLVINGENIKIQQKRVVLDLAALRPQGKVSIIL</sequence>
<evidence type="ECO:0000313" key="4">
    <source>
        <dbReference type="Proteomes" id="UP001357223"/>
    </source>
</evidence>
<dbReference type="InterPro" id="IPR032710">
    <property type="entry name" value="NTF2-like_dom_sf"/>
</dbReference>
<dbReference type="RefSeq" id="WP_338448253.1">
    <property type="nucleotide sequence ID" value="NZ_CP137640.1"/>
</dbReference>
<dbReference type="Pfam" id="PF00866">
    <property type="entry name" value="Ring_hydroxyl_B"/>
    <property type="match status" value="1"/>
</dbReference>
<keyword evidence="2 3" id="KW-0560">Oxidoreductase</keyword>
<reference evidence="3 4" key="1">
    <citation type="submission" date="2023-10" db="EMBL/GenBank/DDBJ databases">
        <title>Niallia locisalis sp.nov. isolated from a salt pond sample.</title>
        <authorList>
            <person name="Li X.-J."/>
            <person name="Dong L."/>
        </authorList>
    </citation>
    <scope>NUCLEOTIDE SEQUENCE [LARGE SCALE GENOMIC DNA]</scope>
    <source>
        <strain evidence="3 4">DSM 29761</strain>
    </source>
</reference>
<keyword evidence="3" id="KW-0223">Dioxygenase</keyword>
<keyword evidence="4" id="KW-1185">Reference proteome</keyword>
<dbReference type="CDD" id="cd00667">
    <property type="entry name" value="ring_hydroxylating_dioxygenases_beta"/>
    <property type="match status" value="1"/>
</dbReference>
<dbReference type="PANTHER" id="PTHR41534">
    <property type="entry name" value="BLR3401 PROTEIN"/>
    <property type="match status" value="1"/>
</dbReference>
<dbReference type="InterPro" id="IPR000391">
    <property type="entry name" value="Rng_hydr_dOase-bsu"/>
</dbReference>
<dbReference type="GO" id="GO:0051213">
    <property type="term" value="F:dioxygenase activity"/>
    <property type="evidence" value="ECO:0007669"/>
    <property type="project" value="UniProtKB-KW"/>
</dbReference>
<name>A0ABZ2C717_9BACI</name>